<evidence type="ECO:0000256" key="6">
    <source>
        <dbReference type="ARBA" id="ARBA00022989"/>
    </source>
</evidence>
<dbReference type="InterPro" id="IPR010627">
    <property type="entry name" value="Prepilin_pept_A24_N"/>
</dbReference>
<comment type="subcellular location">
    <subcellularLocation>
        <location evidence="1">Cell inner membrane</location>
        <topology evidence="1">Multi-pass membrane protein</topology>
    </subcellularLocation>
    <subcellularLocation>
        <location evidence="9">Cell membrane</location>
        <topology evidence="9">Multi-pass membrane protein</topology>
    </subcellularLocation>
</comment>
<evidence type="ECO:0000259" key="12">
    <source>
        <dbReference type="Pfam" id="PF06750"/>
    </source>
</evidence>
<comment type="caution">
    <text evidence="13">The sequence shown here is derived from an EMBL/GenBank/DDBJ whole genome shotgun (WGS) entry which is preliminary data.</text>
</comment>
<keyword evidence="5 9" id="KW-0812">Transmembrane</keyword>
<dbReference type="EC" id="3.4.23.43" evidence="9"/>
<keyword evidence="9" id="KW-0645">Protease</keyword>
<evidence type="ECO:0000259" key="11">
    <source>
        <dbReference type="Pfam" id="PF01478"/>
    </source>
</evidence>
<dbReference type="InterPro" id="IPR050882">
    <property type="entry name" value="Prepilin_peptidase/N-MTase"/>
</dbReference>
<evidence type="ECO:0000256" key="8">
    <source>
        <dbReference type="RuleBase" id="RU003793"/>
    </source>
</evidence>
<keyword evidence="9" id="KW-0511">Multifunctional enzyme</keyword>
<feature type="transmembrane region" description="Helical" evidence="10">
    <location>
        <begin position="74"/>
        <end position="94"/>
    </location>
</feature>
<keyword evidence="4" id="KW-0997">Cell inner membrane</keyword>
<keyword evidence="9" id="KW-0808">Transferase</keyword>
<evidence type="ECO:0000256" key="7">
    <source>
        <dbReference type="ARBA" id="ARBA00023136"/>
    </source>
</evidence>
<protein>
    <recommendedName>
        <fullName evidence="9">Prepilin leader peptidase/N-methyltransferase</fullName>
        <ecNumber evidence="9">2.1.1.-</ecNumber>
        <ecNumber evidence="9">3.4.23.43</ecNumber>
    </recommendedName>
</protein>
<name>A0ABS2DMR9_9BACI</name>
<comment type="function">
    <text evidence="9">Plays an essential role in type IV pili and type II pseudopili formation by proteolytically removing the leader sequence from substrate proteins and subsequently monomethylating the alpha-amino group of the newly exposed N-terminal phenylalanine.</text>
</comment>
<feature type="transmembrane region" description="Helical" evidence="10">
    <location>
        <begin position="127"/>
        <end position="145"/>
    </location>
</feature>
<dbReference type="InterPro" id="IPR000045">
    <property type="entry name" value="Prepilin_IV_endopep_pep"/>
</dbReference>
<feature type="domain" description="Prepilin type IV endopeptidase peptidase" evidence="11">
    <location>
        <begin position="105"/>
        <end position="208"/>
    </location>
</feature>
<dbReference type="PRINTS" id="PR00864">
    <property type="entry name" value="PREPILNPTASE"/>
</dbReference>
<dbReference type="InterPro" id="IPR014032">
    <property type="entry name" value="Peptidase_A24A_bac"/>
</dbReference>
<dbReference type="Proteomes" id="UP001518925">
    <property type="component" value="Unassembled WGS sequence"/>
</dbReference>
<keyword evidence="9" id="KW-0378">Hydrolase</keyword>
<feature type="transmembrane region" description="Helical" evidence="10">
    <location>
        <begin position="6"/>
        <end position="27"/>
    </location>
</feature>
<evidence type="ECO:0000313" key="14">
    <source>
        <dbReference type="Proteomes" id="UP001518925"/>
    </source>
</evidence>
<dbReference type="PANTHER" id="PTHR30487:SF0">
    <property type="entry name" value="PREPILIN LEADER PEPTIDASE_N-METHYLTRANSFERASE-RELATED"/>
    <property type="match status" value="1"/>
</dbReference>
<sequence length="254" mass="28056">MELFYLTYLFIIGLTLGSFYNVVGLRIPQNESISTPRSHCTSCNRTLSSYELIPVFSYIFLRGKCKTCGAKVSPIYPIMELITGLLFLYSGLTLGWSLELLLALSFISMLVIISVSDIAYMIIPDKVLLFFLPFFIILRVLLPTVPWWDSILGAFAGFGLLLLIAIVTKGNGMGFGDVKLSFLIGLVLGFQSVILSFFLAALLGSVIGGVALLTGIVSRKQPIPFGPFIAVSAIICYFFGENIVEWYINWIKLS</sequence>
<evidence type="ECO:0000256" key="10">
    <source>
        <dbReference type="SAM" id="Phobius"/>
    </source>
</evidence>
<dbReference type="EMBL" id="JAFELM010000044">
    <property type="protein sequence ID" value="MBM6619754.1"/>
    <property type="molecule type" value="Genomic_DNA"/>
</dbReference>
<evidence type="ECO:0000256" key="4">
    <source>
        <dbReference type="ARBA" id="ARBA00022519"/>
    </source>
</evidence>
<feature type="transmembrane region" description="Helical" evidence="10">
    <location>
        <begin position="100"/>
        <end position="120"/>
    </location>
</feature>
<gene>
    <name evidence="13" type="ORF">JR050_19000</name>
</gene>
<evidence type="ECO:0000256" key="2">
    <source>
        <dbReference type="ARBA" id="ARBA00005801"/>
    </source>
</evidence>
<feature type="domain" description="Prepilin peptidase A24 N-terminal" evidence="12">
    <location>
        <begin position="11"/>
        <end position="90"/>
    </location>
</feature>
<keyword evidence="14" id="KW-1185">Reference proteome</keyword>
<evidence type="ECO:0000256" key="1">
    <source>
        <dbReference type="ARBA" id="ARBA00004429"/>
    </source>
</evidence>
<dbReference type="RefSeq" id="WP_204205234.1">
    <property type="nucleotide sequence ID" value="NZ_JAFELM010000044.1"/>
</dbReference>
<keyword evidence="3" id="KW-1003">Cell membrane</keyword>
<accession>A0ABS2DMR9</accession>
<proteinExistence type="inferred from homology"/>
<feature type="transmembrane region" description="Helical" evidence="10">
    <location>
        <begin position="180"/>
        <end position="213"/>
    </location>
</feature>
<reference evidence="13 14" key="1">
    <citation type="submission" date="2021-02" db="EMBL/GenBank/DDBJ databases">
        <title>Bacillus sp. RD4P76, an endophyte from a halophyte.</title>
        <authorList>
            <person name="Sun J.-Q."/>
        </authorList>
    </citation>
    <scope>NUCLEOTIDE SEQUENCE [LARGE SCALE GENOMIC DNA]</scope>
    <source>
        <strain evidence="13 14">RD4P76</strain>
    </source>
</reference>
<dbReference type="PANTHER" id="PTHR30487">
    <property type="entry name" value="TYPE 4 PREPILIN-LIKE PROTEINS LEADER PEPTIDE-PROCESSING ENZYME"/>
    <property type="match status" value="1"/>
</dbReference>
<keyword evidence="7 10" id="KW-0472">Membrane</keyword>
<dbReference type="Pfam" id="PF06750">
    <property type="entry name" value="A24_N_bact"/>
    <property type="match status" value="1"/>
</dbReference>
<dbReference type="Pfam" id="PF01478">
    <property type="entry name" value="Peptidase_A24"/>
    <property type="match status" value="1"/>
</dbReference>
<evidence type="ECO:0000313" key="13">
    <source>
        <dbReference type="EMBL" id="MBM6619754.1"/>
    </source>
</evidence>
<evidence type="ECO:0000256" key="5">
    <source>
        <dbReference type="ARBA" id="ARBA00022692"/>
    </source>
</evidence>
<comment type="catalytic activity">
    <reaction evidence="9">
        <text>Typically cleaves a -Gly-|-Phe- bond to release an N-terminal, basic peptide of 5-8 residues from type IV prepilin, and then N-methylates the new N-terminal amino group, the methyl donor being S-adenosyl-L-methionine.</text>
        <dbReference type="EC" id="3.4.23.43"/>
    </reaction>
</comment>
<evidence type="ECO:0000256" key="3">
    <source>
        <dbReference type="ARBA" id="ARBA00022475"/>
    </source>
</evidence>
<feature type="transmembrane region" description="Helical" evidence="10">
    <location>
        <begin position="151"/>
        <end position="168"/>
    </location>
</feature>
<comment type="similarity">
    <text evidence="2 8">Belongs to the peptidase A24 family.</text>
</comment>
<keyword evidence="6 10" id="KW-1133">Transmembrane helix</keyword>
<dbReference type="EC" id="2.1.1.-" evidence="9"/>
<keyword evidence="9" id="KW-0489">Methyltransferase</keyword>
<evidence type="ECO:0000256" key="9">
    <source>
        <dbReference type="RuleBase" id="RU003794"/>
    </source>
</evidence>
<dbReference type="Gene3D" id="1.20.120.1220">
    <property type="match status" value="1"/>
</dbReference>
<feature type="transmembrane region" description="Helical" evidence="10">
    <location>
        <begin position="225"/>
        <end position="248"/>
    </location>
</feature>
<organism evidence="13 14">
    <name type="scientific">Bacillus suaedaesalsae</name>
    <dbReference type="NCBI Taxonomy" id="2810349"/>
    <lineage>
        <taxon>Bacteria</taxon>
        <taxon>Bacillati</taxon>
        <taxon>Bacillota</taxon>
        <taxon>Bacilli</taxon>
        <taxon>Bacillales</taxon>
        <taxon>Bacillaceae</taxon>
        <taxon>Bacillus</taxon>
    </lineage>
</organism>